<name>G0U566_TRYVY</name>
<feature type="region of interest" description="Disordered" evidence="1">
    <location>
        <begin position="170"/>
        <end position="198"/>
    </location>
</feature>
<accession>G0U566</accession>
<reference evidence="2" key="1">
    <citation type="journal article" date="2012" name="Proc. Natl. Acad. Sci. U.S.A.">
        <title>Antigenic diversity is generated by distinct evolutionary mechanisms in African trypanosome species.</title>
        <authorList>
            <person name="Jackson A.P."/>
            <person name="Berry A."/>
            <person name="Aslett M."/>
            <person name="Allison H.C."/>
            <person name="Burton P."/>
            <person name="Vavrova-Anderson J."/>
            <person name="Brown R."/>
            <person name="Browne H."/>
            <person name="Corton N."/>
            <person name="Hauser H."/>
            <person name="Gamble J."/>
            <person name="Gilderthorp R."/>
            <person name="Marcello L."/>
            <person name="McQuillan J."/>
            <person name="Otto T.D."/>
            <person name="Quail M.A."/>
            <person name="Sanders M.J."/>
            <person name="van Tonder A."/>
            <person name="Ginger M.L."/>
            <person name="Field M.C."/>
            <person name="Barry J.D."/>
            <person name="Hertz-Fowler C."/>
            <person name="Berriman M."/>
        </authorList>
    </citation>
    <scope>NUCLEOTIDE SEQUENCE</scope>
    <source>
        <strain evidence="2">Y486</strain>
    </source>
</reference>
<protein>
    <submittedName>
        <fullName evidence="2">Uncharacterized protein</fullName>
    </submittedName>
</protein>
<evidence type="ECO:0000313" key="2">
    <source>
        <dbReference type="EMBL" id="CCC51014.1"/>
    </source>
</evidence>
<organism evidence="2">
    <name type="scientific">Trypanosoma vivax (strain Y486)</name>
    <dbReference type="NCBI Taxonomy" id="1055687"/>
    <lineage>
        <taxon>Eukaryota</taxon>
        <taxon>Discoba</taxon>
        <taxon>Euglenozoa</taxon>
        <taxon>Kinetoplastea</taxon>
        <taxon>Metakinetoplastina</taxon>
        <taxon>Trypanosomatida</taxon>
        <taxon>Trypanosomatidae</taxon>
        <taxon>Trypanosoma</taxon>
        <taxon>Duttonella</taxon>
    </lineage>
</organism>
<sequence>MKYVTPYSTTLPSQAFRYILVLCVVLASWGGARVPVASAKRFRCLRSFSSLPRLTSTAIKSMSSCNFTAFEVLNANARTSCKATASQDNGARSASVTLCSVTVNVVLRLPSGSRRELVTTSDEYRYSFHLRALNNSMVHYRGFNKNGFSLCCNFLQGTRCSWEATHNASVRNESRQRHGGAPSKNESEVADVNATATPPGEPAVLSCPMYTKSSRHEYVNGTVTKPLHQLVSGSWEVRVEFWHYANAERTGLGRVLLPFHLHKHEILSSSRSAVSHLTAGAMIMTADERRGDL</sequence>
<dbReference type="EMBL" id="HE573026">
    <property type="protein sequence ID" value="CCC51014.1"/>
    <property type="molecule type" value="Genomic_DNA"/>
</dbReference>
<proteinExistence type="predicted"/>
<evidence type="ECO:0000256" key="1">
    <source>
        <dbReference type="SAM" id="MobiDB-lite"/>
    </source>
</evidence>
<gene>
    <name evidence="2" type="ORF">TVY486_1000680</name>
</gene>
<dbReference type="VEuPathDB" id="TriTrypDB:TvY486_1000680"/>
<dbReference type="AlphaFoldDB" id="G0U566"/>